<feature type="transmembrane region" description="Helical" evidence="1">
    <location>
        <begin position="147"/>
        <end position="172"/>
    </location>
</feature>
<name>A0A399IZB9_9RHOB</name>
<sequence>MDTPMQAVLSGAAALAAYPETGLPLIALGLWLAFCGGIARGGIALVAGLGAGILLAPFAPGAVSVLSLVAGTLVAAGTALIGPRLPGRAGPPIAALTTTMALASLLHGQGFDSLPVAFVAGVMGAALLAVILPSTLAGVVLRGGGAAWRALAVRIAASWLTAILVLVIAFGLRSA</sequence>
<dbReference type="Proteomes" id="UP000265848">
    <property type="component" value="Unassembled WGS sequence"/>
</dbReference>
<keyword evidence="1" id="KW-0812">Transmembrane</keyword>
<dbReference type="EMBL" id="QWJJ01000010">
    <property type="protein sequence ID" value="RII38405.1"/>
    <property type="molecule type" value="Genomic_DNA"/>
</dbReference>
<feature type="transmembrane region" description="Helical" evidence="1">
    <location>
        <begin position="29"/>
        <end position="55"/>
    </location>
</feature>
<feature type="transmembrane region" description="Helical" evidence="1">
    <location>
        <begin position="89"/>
        <end position="106"/>
    </location>
</feature>
<accession>A0A399IZB9</accession>
<keyword evidence="1" id="KW-0472">Membrane</keyword>
<proteinExistence type="predicted"/>
<dbReference type="AlphaFoldDB" id="A0A399IZB9"/>
<gene>
    <name evidence="2" type="ORF">DL237_12935</name>
</gene>
<keyword evidence="3" id="KW-1185">Reference proteome</keyword>
<protein>
    <submittedName>
        <fullName evidence="2">Uncharacterized protein</fullName>
    </submittedName>
</protein>
<keyword evidence="1" id="KW-1133">Transmembrane helix</keyword>
<comment type="caution">
    <text evidence="2">The sequence shown here is derived from an EMBL/GenBank/DDBJ whole genome shotgun (WGS) entry which is preliminary data.</text>
</comment>
<reference evidence="2 3" key="1">
    <citation type="submission" date="2018-08" db="EMBL/GenBank/DDBJ databases">
        <title>Pseudooceanicola sediminis CY03 in the family Rhodobacteracea.</title>
        <authorList>
            <person name="Zhang Y.-J."/>
        </authorList>
    </citation>
    <scope>NUCLEOTIDE SEQUENCE [LARGE SCALE GENOMIC DNA]</scope>
    <source>
        <strain evidence="2 3">CY03</strain>
    </source>
</reference>
<evidence type="ECO:0000256" key="1">
    <source>
        <dbReference type="SAM" id="Phobius"/>
    </source>
</evidence>
<evidence type="ECO:0000313" key="2">
    <source>
        <dbReference type="EMBL" id="RII38405.1"/>
    </source>
</evidence>
<evidence type="ECO:0000313" key="3">
    <source>
        <dbReference type="Proteomes" id="UP000265848"/>
    </source>
</evidence>
<feature type="transmembrane region" description="Helical" evidence="1">
    <location>
        <begin position="118"/>
        <end position="141"/>
    </location>
</feature>
<feature type="transmembrane region" description="Helical" evidence="1">
    <location>
        <begin position="62"/>
        <end position="83"/>
    </location>
</feature>
<organism evidence="2 3">
    <name type="scientific">Pseudooceanicola sediminis</name>
    <dbReference type="NCBI Taxonomy" id="2211117"/>
    <lineage>
        <taxon>Bacteria</taxon>
        <taxon>Pseudomonadati</taxon>
        <taxon>Pseudomonadota</taxon>
        <taxon>Alphaproteobacteria</taxon>
        <taxon>Rhodobacterales</taxon>
        <taxon>Paracoccaceae</taxon>
        <taxon>Pseudooceanicola</taxon>
    </lineage>
</organism>